<comment type="caution">
    <text evidence="1">The sequence shown here is derived from an EMBL/GenBank/DDBJ whole genome shotgun (WGS) entry which is preliminary data.</text>
</comment>
<dbReference type="Proteomes" id="UP000310066">
    <property type="component" value="Unassembled WGS sequence"/>
</dbReference>
<evidence type="ECO:0000313" key="2">
    <source>
        <dbReference type="Proteomes" id="UP000310066"/>
    </source>
</evidence>
<dbReference type="EMBL" id="NAJP01000156">
    <property type="protein sequence ID" value="TKA25498.1"/>
    <property type="molecule type" value="Genomic_DNA"/>
</dbReference>
<accession>A0A4U0TTH2</accession>
<name>A0A4U0TTH2_9PEZI</name>
<reference evidence="1 2" key="1">
    <citation type="submission" date="2017-03" db="EMBL/GenBank/DDBJ databases">
        <title>Genomes of endolithic fungi from Antarctica.</title>
        <authorList>
            <person name="Coleine C."/>
            <person name="Masonjones S."/>
            <person name="Stajich J.E."/>
        </authorList>
    </citation>
    <scope>NUCLEOTIDE SEQUENCE [LARGE SCALE GENOMIC DNA]</scope>
    <source>
        <strain evidence="1 2">CCFEE 5311</strain>
    </source>
</reference>
<gene>
    <name evidence="1" type="ORF">B0A54_17085</name>
</gene>
<organism evidence="1 2">
    <name type="scientific">Friedmanniomyces endolithicus</name>
    <dbReference type="NCBI Taxonomy" id="329885"/>
    <lineage>
        <taxon>Eukaryota</taxon>
        <taxon>Fungi</taxon>
        <taxon>Dikarya</taxon>
        <taxon>Ascomycota</taxon>
        <taxon>Pezizomycotina</taxon>
        <taxon>Dothideomycetes</taxon>
        <taxon>Dothideomycetidae</taxon>
        <taxon>Mycosphaerellales</taxon>
        <taxon>Teratosphaeriaceae</taxon>
        <taxon>Friedmanniomyces</taxon>
    </lineage>
</organism>
<sequence length="168" mass="19393">MRSANPTPDVADIALARVHTIIQYVYTLPVATFEGLNAVEEDLRDALRDVAVGTFPQDVLDELHRAVRERRLGLEELAIRRAEAEAARAFDLRGQHLRARLEADQYQRRHETDYEVQMREEWEEDKEEMRAMEGWIKVSLTESGVERVREEIGVEVGEDGIMFVRFGP</sequence>
<proteinExistence type="predicted"/>
<dbReference type="AlphaFoldDB" id="A0A4U0TTH2"/>
<protein>
    <submittedName>
        <fullName evidence="1">Uncharacterized protein</fullName>
    </submittedName>
</protein>
<dbReference type="OrthoDB" id="10469563at2759"/>
<evidence type="ECO:0000313" key="1">
    <source>
        <dbReference type="EMBL" id="TKA25498.1"/>
    </source>
</evidence>